<dbReference type="Proteomes" id="UP001596915">
    <property type="component" value="Unassembled WGS sequence"/>
</dbReference>
<proteinExistence type="predicted"/>
<evidence type="ECO:0000313" key="2">
    <source>
        <dbReference type="Proteomes" id="UP001596915"/>
    </source>
</evidence>
<gene>
    <name evidence="1" type="ORF">ACFQ2K_15060</name>
</gene>
<evidence type="ECO:0000313" key="1">
    <source>
        <dbReference type="EMBL" id="MFD0623895.1"/>
    </source>
</evidence>
<accession>A0ABW2WVB3</accession>
<protein>
    <submittedName>
        <fullName evidence="1">Uncharacterized protein</fullName>
    </submittedName>
</protein>
<sequence>MPSPNAGGGALSQWATFRDQECADGNSSKADDTCSGVAQAAGAFAKALGG</sequence>
<reference evidence="2" key="1">
    <citation type="journal article" date="2019" name="Int. J. Syst. Evol. Microbiol.">
        <title>The Global Catalogue of Microorganisms (GCM) 10K type strain sequencing project: providing services to taxonomists for standard genome sequencing and annotation.</title>
        <authorList>
            <consortium name="The Broad Institute Genomics Platform"/>
            <consortium name="The Broad Institute Genome Sequencing Center for Infectious Disease"/>
            <person name="Wu L."/>
            <person name="Ma J."/>
        </authorList>
    </citation>
    <scope>NUCLEOTIDE SEQUENCE [LARGE SCALE GENOMIC DNA]</scope>
    <source>
        <strain evidence="2">JCM 12607</strain>
    </source>
</reference>
<keyword evidence="2" id="KW-1185">Reference proteome</keyword>
<name>A0ABW2WVB3_9ACTN</name>
<dbReference type="Gene3D" id="3.20.20.80">
    <property type="entry name" value="Glycosidases"/>
    <property type="match status" value="1"/>
</dbReference>
<organism evidence="1 2">
    <name type="scientific">Streptomyces sanglieri</name>
    <dbReference type="NCBI Taxonomy" id="193460"/>
    <lineage>
        <taxon>Bacteria</taxon>
        <taxon>Bacillati</taxon>
        <taxon>Actinomycetota</taxon>
        <taxon>Actinomycetes</taxon>
        <taxon>Kitasatosporales</taxon>
        <taxon>Streptomycetaceae</taxon>
        <taxon>Streptomyces</taxon>
    </lineage>
</organism>
<comment type="caution">
    <text evidence="1">The sequence shown here is derived from an EMBL/GenBank/DDBJ whole genome shotgun (WGS) entry which is preliminary data.</text>
</comment>
<dbReference type="EMBL" id="JBHTGL010000008">
    <property type="protein sequence ID" value="MFD0623895.1"/>
    <property type="molecule type" value="Genomic_DNA"/>
</dbReference>